<accession>A0ABP7J4V3</accession>
<evidence type="ECO:0000259" key="1">
    <source>
        <dbReference type="Pfam" id="PF00089"/>
    </source>
</evidence>
<organism evidence="2 3">
    <name type="scientific">Streptomyces coacervatus</name>
    <dbReference type="NCBI Taxonomy" id="647381"/>
    <lineage>
        <taxon>Bacteria</taxon>
        <taxon>Bacillati</taxon>
        <taxon>Actinomycetota</taxon>
        <taxon>Actinomycetes</taxon>
        <taxon>Kitasatosporales</taxon>
        <taxon>Streptomycetaceae</taxon>
        <taxon>Streptomyces</taxon>
    </lineage>
</organism>
<dbReference type="RefSeq" id="WP_275775822.1">
    <property type="nucleotide sequence ID" value="NZ_BAABDE010000031.1"/>
</dbReference>
<dbReference type="Pfam" id="PF00089">
    <property type="entry name" value="Trypsin"/>
    <property type="match status" value="1"/>
</dbReference>
<evidence type="ECO:0000313" key="2">
    <source>
        <dbReference type="EMBL" id="GAA3834937.1"/>
    </source>
</evidence>
<protein>
    <recommendedName>
        <fullName evidence="1">Peptidase S1 domain-containing protein</fullName>
    </recommendedName>
</protein>
<keyword evidence="3" id="KW-1185">Reference proteome</keyword>
<gene>
    <name evidence="2" type="ORF">GCM10022403_079650</name>
</gene>
<sequence>MTATDYWVDLHRAGQRLGGGFLLTRRFVLTALHCLRDLALEEQVDIELADGERVDGRFCRQDKEADMALIEIAAGHRVSLPIPAADRARDGDRWRGPYRPAVADIHLSGLVSGTARHHCVGGATIEALQLTTDQHLGDYSGYSGGPVEGVPEGTERQPAVLGILIEQTPDRADASRAANVLIAATIGEAMRRFDHLDVAHLIDVLRPPRSGHRQQAATRERFDDAEELLRQLDDWAERELIDPAQVAELKVLTVKRLIEREMGGGGA</sequence>
<proteinExistence type="predicted"/>
<reference evidence="3" key="1">
    <citation type="journal article" date="2019" name="Int. J. Syst. Evol. Microbiol.">
        <title>The Global Catalogue of Microorganisms (GCM) 10K type strain sequencing project: providing services to taxonomists for standard genome sequencing and annotation.</title>
        <authorList>
            <consortium name="The Broad Institute Genomics Platform"/>
            <consortium name="The Broad Institute Genome Sequencing Center for Infectious Disease"/>
            <person name="Wu L."/>
            <person name="Ma J."/>
        </authorList>
    </citation>
    <scope>NUCLEOTIDE SEQUENCE [LARGE SCALE GENOMIC DNA]</scope>
    <source>
        <strain evidence="3">JCM 17138</strain>
    </source>
</reference>
<comment type="caution">
    <text evidence="2">The sequence shown here is derived from an EMBL/GenBank/DDBJ whole genome shotgun (WGS) entry which is preliminary data.</text>
</comment>
<dbReference type="InterPro" id="IPR001254">
    <property type="entry name" value="Trypsin_dom"/>
</dbReference>
<dbReference type="Proteomes" id="UP001501009">
    <property type="component" value="Unassembled WGS sequence"/>
</dbReference>
<dbReference type="SUPFAM" id="SSF50494">
    <property type="entry name" value="Trypsin-like serine proteases"/>
    <property type="match status" value="1"/>
</dbReference>
<dbReference type="InterPro" id="IPR009003">
    <property type="entry name" value="Peptidase_S1_PA"/>
</dbReference>
<feature type="domain" description="Peptidase S1" evidence="1">
    <location>
        <begin position="4"/>
        <end position="82"/>
    </location>
</feature>
<evidence type="ECO:0000313" key="3">
    <source>
        <dbReference type="Proteomes" id="UP001501009"/>
    </source>
</evidence>
<dbReference type="Gene3D" id="2.40.10.120">
    <property type="match status" value="1"/>
</dbReference>
<name>A0ABP7J4V3_9ACTN</name>
<dbReference type="EMBL" id="BAABDE010000031">
    <property type="protein sequence ID" value="GAA3834937.1"/>
    <property type="molecule type" value="Genomic_DNA"/>
</dbReference>